<keyword evidence="1" id="KW-0704">Schiff base</keyword>
<dbReference type="PANTHER" id="PTHR10683:SF40">
    <property type="entry name" value="FRUCTOSE-6-PHOSPHATE ALDOLASE 1-RELATED"/>
    <property type="match status" value="1"/>
</dbReference>
<feature type="non-terminal residue" evidence="2">
    <location>
        <position position="146"/>
    </location>
</feature>
<evidence type="ECO:0008006" key="3">
    <source>
        <dbReference type="Google" id="ProtNLM"/>
    </source>
</evidence>
<protein>
    <recommendedName>
        <fullName evidence="3">Transaldolase</fullName>
    </recommendedName>
</protein>
<dbReference type="InterPro" id="IPR013785">
    <property type="entry name" value="Aldolase_TIM"/>
</dbReference>
<dbReference type="PANTHER" id="PTHR10683">
    <property type="entry name" value="TRANSALDOLASE"/>
    <property type="match status" value="1"/>
</dbReference>
<dbReference type="SUPFAM" id="SSF51569">
    <property type="entry name" value="Aldolase"/>
    <property type="match status" value="1"/>
</dbReference>
<reference evidence="2" key="1">
    <citation type="submission" date="2018-05" db="EMBL/GenBank/DDBJ databases">
        <authorList>
            <person name="Lanie J.A."/>
            <person name="Ng W.-L."/>
            <person name="Kazmierczak K.M."/>
            <person name="Andrzejewski T.M."/>
            <person name="Davidsen T.M."/>
            <person name="Wayne K.J."/>
            <person name="Tettelin H."/>
            <person name="Glass J.I."/>
            <person name="Rusch D."/>
            <person name="Podicherti R."/>
            <person name="Tsui H.-C.T."/>
            <person name="Winkler M.E."/>
        </authorList>
    </citation>
    <scope>NUCLEOTIDE SEQUENCE</scope>
</reference>
<dbReference type="GO" id="GO:0005975">
    <property type="term" value="P:carbohydrate metabolic process"/>
    <property type="evidence" value="ECO:0007669"/>
    <property type="project" value="InterPro"/>
</dbReference>
<proteinExistence type="predicted"/>
<dbReference type="Pfam" id="PF00923">
    <property type="entry name" value="TAL_FSA"/>
    <property type="match status" value="1"/>
</dbReference>
<dbReference type="EMBL" id="UINC01194865">
    <property type="protein sequence ID" value="SVE11159.1"/>
    <property type="molecule type" value="Genomic_DNA"/>
</dbReference>
<evidence type="ECO:0000313" key="2">
    <source>
        <dbReference type="EMBL" id="SVE11159.1"/>
    </source>
</evidence>
<dbReference type="InterPro" id="IPR001585">
    <property type="entry name" value="TAL/FSA"/>
</dbReference>
<name>A0A383AUF8_9ZZZZ</name>
<organism evidence="2">
    <name type="scientific">marine metagenome</name>
    <dbReference type="NCBI Taxonomy" id="408172"/>
    <lineage>
        <taxon>unclassified sequences</taxon>
        <taxon>metagenomes</taxon>
        <taxon>ecological metagenomes</taxon>
    </lineage>
</organism>
<dbReference type="Gene3D" id="3.20.20.70">
    <property type="entry name" value="Aldolase class I"/>
    <property type="match status" value="1"/>
</dbReference>
<gene>
    <name evidence="2" type="ORF">METZ01_LOCUS464013</name>
</gene>
<accession>A0A383AUF8</accession>
<evidence type="ECO:0000256" key="1">
    <source>
        <dbReference type="ARBA" id="ARBA00023270"/>
    </source>
</evidence>
<dbReference type="AlphaFoldDB" id="A0A383AUF8"/>
<sequence length="146" mass="16186">MSNIQIYIDGPTEDEMKELVGKNISGYTFNPTLFKNLGVKDYLGHSKKVLEISNNLPVSLEVIGDNYEDIVSQANELASLGSNVFVKIPITYTSGVSTLDTIKTLADQNINLNITAIFTLDQIREILPDLRDTKTIISVFAGRIYD</sequence>